<evidence type="ECO:0000256" key="1">
    <source>
        <dbReference type="ARBA" id="ARBA00004141"/>
    </source>
</evidence>
<evidence type="ECO:0000313" key="12">
    <source>
        <dbReference type="Proteomes" id="UP001142055"/>
    </source>
</evidence>
<dbReference type="Proteomes" id="UP001142055">
    <property type="component" value="Chromosome 4"/>
</dbReference>
<name>A0A9Q0RJX2_BLOTA</name>
<feature type="transmembrane region" description="Helical" evidence="9">
    <location>
        <begin position="715"/>
        <end position="743"/>
    </location>
</feature>
<keyword evidence="5" id="KW-0460">Magnesium</keyword>
<keyword evidence="3" id="KW-0813">Transport</keyword>
<feature type="transmembrane region" description="Helical" evidence="9">
    <location>
        <begin position="348"/>
        <end position="366"/>
    </location>
</feature>
<dbReference type="Pfam" id="PF01769">
    <property type="entry name" value="MgtE"/>
    <property type="match status" value="2"/>
</dbReference>
<dbReference type="GO" id="GO:0005886">
    <property type="term" value="C:plasma membrane"/>
    <property type="evidence" value="ECO:0007669"/>
    <property type="project" value="TreeGrafter"/>
</dbReference>
<evidence type="ECO:0000256" key="3">
    <source>
        <dbReference type="ARBA" id="ARBA00022448"/>
    </source>
</evidence>
<comment type="subcellular location">
    <subcellularLocation>
        <location evidence="1">Membrane</location>
        <topology evidence="1">Multi-pass membrane protein</topology>
    </subcellularLocation>
</comment>
<feature type="transmembrane region" description="Helical" evidence="9">
    <location>
        <begin position="554"/>
        <end position="574"/>
    </location>
</feature>
<evidence type="ECO:0000256" key="5">
    <source>
        <dbReference type="ARBA" id="ARBA00022842"/>
    </source>
</evidence>
<feature type="transmembrane region" description="Helical" evidence="9">
    <location>
        <begin position="586"/>
        <end position="606"/>
    </location>
</feature>
<evidence type="ECO:0000256" key="4">
    <source>
        <dbReference type="ARBA" id="ARBA00022692"/>
    </source>
</evidence>
<feature type="domain" description="SLC41A/MgtE integral membrane" evidence="10">
    <location>
        <begin position="385"/>
        <end position="518"/>
    </location>
</feature>
<feature type="domain" description="SLC41A/MgtE integral membrane" evidence="10">
    <location>
        <begin position="620"/>
        <end position="770"/>
    </location>
</feature>
<evidence type="ECO:0000256" key="8">
    <source>
        <dbReference type="ARBA" id="ARBA00023136"/>
    </source>
</evidence>
<keyword evidence="7" id="KW-0406">Ion transport</keyword>
<keyword evidence="12" id="KW-1185">Reference proteome</keyword>
<evidence type="ECO:0000256" key="6">
    <source>
        <dbReference type="ARBA" id="ARBA00022989"/>
    </source>
</evidence>
<feature type="transmembrane region" description="Helical" evidence="9">
    <location>
        <begin position="612"/>
        <end position="633"/>
    </location>
</feature>
<organism evidence="11 12">
    <name type="scientific">Blomia tropicalis</name>
    <name type="common">Mite</name>
    <dbReference type="NCBI Taxonomy" id="40697"/>
    <lineage>
        <taxon>Eukaryota</taxon>
        <taxon>Metazoa</taxon>
        <taxon>Ecdysozoa</taxon>
        <taxon>Arthropoda</taxon>
        <taxon>Chelicerata</taxon>
        <taxon>Arachnida</taxon>
        <taxon>Acari</taxon>
        <taxon>Acariformes</taxon>
        <taxon>Sarcoptiformes</taxon>
        <taxon>Astigmata</taxon>
        <taxon>Glycyphagoidea</taxon>
        <taxon>Echimyopodidae</taxon>
        <taxon>Blomia</taxon>
    </lineage>
</organism>
<feature type="transmembrane region" description="Helical" evidence="9">
    <location>
        <begin position="421"/>
        <end position="443"/>
    </location>
</feature>
<keyword evidence="8 9" id="KW-0472">Membrane</keyword>
<dbReference type="Gene3D" id="1.10.357.20">
    <property type="entry name" value="SLC41 divalent cation transporters, integral membrane domain"/>
    <property type="match status" value="2"/>
</dbReference>
<dbReference type="AlphaFoldDB" id="A0A9Q0RJX2"/>
<dbReference type="PANTHER" id="PTHR16228">
    <property type="entry name" value="DIVALENT CATION TRANSPORTER SOLUTE CARRIER FAMILY 41"/>
    <property type="match status" value="1"/>
</dbReference>
<feature type="transmembrane region" description="Helical" evidence="9">
    <location>
        <begin position="463"/>
        <end position="492"/>
    </location>
</feature>
<feature type="transmembrane region" description="Helical" evidence="9">
    <location>
        <begin position="682"/>
        <end position="703"/>
    </location>
</feature>
<evidence type="ECO:0000313" key="11">
    <source>
        <dbReference type="EMBL" id="KAJ6215756.1"/>
    </source>
</evidence>
<proteinExistence type="inferred from homology"/>
<reference evidence="11" key="1">
    <citation type="submission" date="2022-12" db="EMBL/GenBank/DDBJ databases">
        <title>Genome assemblies of Blomia tropicalis.</title>
        <authorList>
            <person name="Cui Y."/>
        </authorList>
    </citation>
    <scope>NUCLEOTIDE SEQUENCE</scope>
    <source>
        <tissue evidence="11">Adult mites</tissue>
    </source>
</reference>
<dbReference type="SUPFAM" id="SSF161093">
    <property type="entry name" value="MgtE membrane domain-like"/>
    <property type="match status" value="2"/>
</dbReference>
<keyword evidence="6 9" id="KW-1133">Transmembrane helix</keyword>
<evidence type="ECO:0000256" key="2">
    <source>
        <dbReference type="ARBA" id="ARBA00009749"/>
    </source>
</evidence>
<evidence type="ECO:0000259" key="10">
    <source>
        <dbReference type="Pfam" id="PF01769"/>
    </source>
</evidence>
<feature type="transmembrane region" description="Helical" evidence="9">
    <location>
        <begin position="504"/>
        <end position="526"/>
    </location>
</feature>
<dbReference type="GO" id="GO:0008324">
    <property type="term" value="F:monoatomic cation transmembrane transporter activity"/>
    <property type="evidence" value="ECO:0007669"/>
    <property type="project" value="InterPro"/>
</dbReference>
<dbReference type="InterPro" id="IPR036739">
    <property type="entry name" value="SLC41_membr_dom_sf"/>
</dbReference>
<evidence type="ECO:0000256" key="7">
    <source>
        <dbReference type="ARBA" id="ARBA00023065"/>
    </source>
</evidence>
<dbReference type="PANTHER" id="PTHR16228:SF21">
    <property type="entry name" value="SLC41A_MGTE INTEGRAL MEMBRANE DOMAIN-CONTAINING PROTEIN"/>
    <property type="match status" value="1"/>
</dbReference>
<dbReference type="EMBL" id="JAPWDV010000004">
    <property type="protein sequence ID" value="KAJ6215756.1"/>
    <property type="molecule type" value="Genomic_DNA"/>
</dbReference>
<accession>A0A9Q0RJX2</accession>
<comment type="caution">
    <text evidence="11">The sequence shown here is derived from an EMBL/GenBank/DDBJ whole genome shotgun (WGS) entry which is preliminary data.</text>
</comment>
<dbReference type="InterPro" id="IPR045349">
    <property type="entry name" value="SLC41A1-3"/>
</dbReference>
<evidence type="ECO:0000256" key="9">
    <source>
        <dbReference type="SAM" id="Phobius"/>
    </source>
</evidence>
<gene>
    <name evidence="11" type="ORF">RDWZM_010256</name>
</gene>
<protein>
    <recommendedName>
        <fullName evidence="10">SLC41A/MgtE integral membrane domain-containing protein</fullName>
    </recommendedName>
</protein>
<feature type="transmembrane region" description="Helical" evidence="9">
    <location>
        <begin position="755"/>
        <end position="777"/>
    </location>
</feature>
<sequence>MNTGLEELTEDSEEPYSKGLNEISISNTWFRHFETSKSGLKHVIDPYDPVQLLFAYYIQSIFIIEIIDGIRPTKASTYIAKPEIARNEKRFVYCQRVGINCHHITTHQSSPEETSSPIDLATYDDRSCRLLTLPSIQPRPTNVATEIELPTLRPIMAQLLNNQNTMEIKSEAIDTQPTRFYIGDSIEPSSVLLDLDQNVNANYVEDVEKIDSPIKDEFDADHVMLSVASLMNSTTKKMSEHNSIDSGYGMMIINGNNRFIPCDSEAIIVDHEEIYPNGNRIINSNVDCHFNDDEDEDEAIETSFNSQFERKLNDNKSSSQSMECCIPFMPDNVKDVCNKIRKSDPIQVLFGVLLSSAGNFLAGLILDRVKNWAVFHQVKQLFYLVPLLLGLKGNLEMTMVARLSTMANTGEIKDWPNTVRIMVRAISLVQCQATLVAIIASTVTMLMMITNGEISGDFQVRTLIVFATSIATANAACFVSSILMMLLVILFFKLHLNPDNFATAVAASFGDVITSGLFGVIGQYIFDRSIYDYGERIPSTVPVESMHELQSSSFAIYIILAFLILFPLFAYFALNDKASRSVLISVSAWTPIFVSMAISFLTGWFLHQGSTAYAFMALYQPLINGIGGNLAAISTSRMSTTLHLRKTSGTDRNPEQHPIQIRKVLRRVIRSFFKTKNQDNKFVWIFVVIAIIVQLVWGIPLAYTSEQSEHMTILFYVFYVTAAALQVFILMVATRFVVHLLWYRGMDPDTCAIPLLTAVGDLLGTVFLLFVFHILFWSGNSAAVGVQMTNEFSTTTTINDLYDLDHQSSSATMLNKMAGVTYQYTVSTLAPFIDGTSPSIIN</sequence>
<comment type="similarity">
    <text evidence="2">Belongs to the SLC41A transporter family.</text>
</comment>
<dbReference type="InterPro" id="IPR006667">
    <property type="entry name" value="SLC41_membr_dom"/>
</dbReference>
<keyword evidence="4 9" id="KW-0812">Transmembrane</keyword>